<comment type="caution">
    <text evidence="1">The sequence shown here is derived from an EMBL/GenBank/DDBJ whole genome shotgun (WGS) entry which is preliminary data.</text>
</comment>
<name>A0A328DAL7_9ASTE</name>
<accession>A0A328DAL7</accession>
<organism evidence="1 2">
    <name type="scientific">Cuscuta australis</name>
    <dbReference type="NCBI Taxonomy" id="267555"/>
    <lineage>
        <taxon>Eukaryota</taxon>
        <taxon>Viridiplantae</taxon>
        <taxon>Streptophyta</taxon>
        <taxon>Embryophyta</taxon>
        <taxon>Tracheophyta</taxon>
        <taxon>Spermatophyta</taxon>
        <taxon>Magnoliopsida</taxon>
        <taxon>eudicotyledons</taxon>
        <taxon>Gunneridae</taxon>
        <taxon>Pentapetalae</taxon>
        <taxon>asterids</taxon>
        <taxon>lamiids</taxon>
        <taxon>Solanales</taxon>
        <taxon>Convolvulaceae</taxon>
        <taxon>Cuscuteae</taxon>
        <taxon>Cuscuta</taxon>
        <taxon>Cuscuta subgen. Grammica</taxon>
        <taxon>Cuscuta sect. Cleistogrammica</taxon>
    </lineage>
</organism>
<protein>
    <submittedName>
        <fullName evidence="1">Uncharacterized protein</fullName>
    </submittedName>
</protein>
<gene>
    <name evidence="1" type="ORF">DM860_012003</name>
</gene>
<evidence type="ECO:0000313" key="1">
    <source>
        <dbReference type="EMBL" id="RAL42220.1"/>
    </source>
</evidence>
<dbReference type="EMBL" id="NQVE01000175">
    <property type="protein sequence ID" value="RAL42220.1"/>
    <property type="molecule type" value="Genomic_DNA"/>
</dbReference>
<dbReference type="Proteomes" id="UP000249390">
    <property type="component" value="Unassembled WGS sequence"/>
</dbReference>
<sequence>MNERKTMKVMKRRFKSDTRDPSRVQSSSIGGFARDLDSDCRYGKSKGKRVRVTGIDRECLANNVSDGIPKTSEYAYFKKVKESMIQHNHHFRDTECDQELNDAGSYENARHKLKEKMKAPYTNDSVREALRKSNTLNCDVKDKFSALPEKVSLNNRCMFVSPEVGRCKSPGEACPVGSNYSPFLHHKTVDKVLHLSPQSAPSKHSDNTWRDIFSAKRQKLRRWAEMSFAGTENLTSKGCDMLPLLLSRLSPNGNENKRSRTTFNTGCSPVLPELDLSEMRHDHSNKRELTTSEFELFQSRELSRWFGATRDMLDWPDFASYNYFSKFDAKTIPHSEVVDHCQASYRVKDTSLLKQIGSPVHLNYEGYGYSDWYYHHEEPEKFCLRDESPRREAETLLLDWDFDKEKDEPETAIITASSSEHITHSQVVTPSLLPDHSLHVCALPFHLTTLPRELNSSPSSSLYNEDHGNGVSYFLDDLQYTPDKCFGEKRNLDYDAFLLPVVLNVSEWNILTATGFPWHEHFSQHCYRSRYGTEPEKAWNMGCLNSRRIDFQEASESHELPSCNFQTSFDGKIGHPLLLEDLTGAKSDNEPFIGEFG</sequence>
<reference evidence="1 2" key="1">
    <citation type="submission" date="2018-06" db="EMBL/GenBank/DDBJ databases">
        <title>The Genome of Cuscuta australis (Dodder) Provides Insight into the Evolution of Plant Parasitism.</title>
        <authorList>
            <person name="Liu H."/>
        </authorList>
    </citation>
    <scope>NUCLEOTIDE SEQUENCE [LARGE SCALE GENOMIC DNA]</scope>
    <source>
        <strain evidence="2">cv. Yunnan</strain>
        <tissue evidence="1">Vines</tissue>
    </source>
</reference>
<dbReference type="AlphaFoldDB" id="A0A328DAL7"/>
<evidence type="ECO:0000313" key="2">
    <source>
        <dbReference type="Proteomes" id="UP000249390"/>
    </source>
</evidence>
<keyword evidence="2" id="KW-1185">Reference proteome</keyword>
<proteinExistence type="predicted"/>